<sequence>MRGPVLLTLPTLLRELGDRSTHFGLLCCFFLRVCVADSLFDDAPEHPCASFTNVLSNFRDMPCYIKCHYGVLVECSNTFDSNAMRAQWHWQSIGYRRSYRSDLLKLPIGRVAMFWHGLYQALTMV</sequence>
<accession>A0A4D5RZ89</accession>
<dbReference type="EMBL" id="GHJT01008035">
    <property type="protein sequence ID" value="MOY42006.1"/>
    <property type="molecule type" value="Transcribed_RNA"/>
</dbReference>
<dbReference type="AlphaFoldDB" id="A0A4D5RZ89"/>
<proteinExistence type="predicted"/>
<organism evidence="1">
    <name type="scientific">Ixodes scapularis</name>
    <name type="common">Black-legged tick</name>
    <name type="synonym">Deer tick</name>
    <dbReference type="NCBI Taxonomy" id="6945"/>
    <lineage>
        <taxon>Eukaryota</taxon>
        <taxon>Metazoa</taxon>
        <taxon>Ecdysozoa</taxon>
        <taxon>Arthropoda</taxon>
        <taxon>Chelicerata</taxon>
        <taxon>Arachnida</taxon>
        <taxon>Acari</taxon>
        <taxon>Parasitiformes</taxon>
        <taxon>Ixodida</taxon>
        <taxon>Ixodoidea</taxon>
        <taxon>Ixodidae</taxon>
        <taxon>Ixodinae</taxon>
        <taxon>Ixodes</taxon>
    </lineage>
</organism>
<protein>
    <submittedName>
        <fullName evidence="1">Putative secreted protein</fullName>
    </submittedName>
</protein>
<name>A0A4D5RZ89_IXOSC</name>
<evidence type="ECO:0000313" key="1">
    <source>
        <dbReference type="EMBL" id="MOY42006.1"/>
    </source>
</evidence>
<reference evidence="1" key="1">
    <citation type="submission" date="2019-04" db="EMBL/GenBank/DDBJ databases">
        <title>An insight into the mialome of Ixodes scapularis.</title>
        <authorList>
            <person name="Ribeiro J.M."/>
            <person name="Mather T.N."/>
            <person name="Karim S."/>
        </authorList>
    </citation>
    <scope>NUCLEOTIDE SEQUENCE</scope>
</reference>